<dbReference type="SUPFAM" id="SSF56672">
    <property type="entry name" value="DNA/RNA polymerases"/>
    <property type="match status" value="1"/>
</dbReference>
<reference evidence="2" key="1">
    <citation type="journal article" date="2017" name="J. Phycol.">
        <title>Analysis of chloroplast genomes and a supermatrix inform reclassification of the Rhodomelaceae (Rhodophyta).</title>
        <authorList>
            <person name="Diaz-Tapia P."/>
            <person name="Maggs C.A."/>
            <person name="West J.A."/>
            <person name="Verbruggen H."/>
        </authorList>
    </citation>
    <scope>NUCLEOTIDE SEQUENCE</scope>
    <source>
        <strain evidence="2">PD1686</strain>
    </source>
</reference>
<accession>A0A1Z1MRU0</accession>
<keyword evidence="2" id="KW-0934">Plastid</keyword>
<evidence type="ECO:0008006" key="3">
    <source>
        <dbReference type="Google" id="ProtNLM"/>
    </source>
</evidence>
<keyword evidence="2" id="KW-0150">Chloroplast</keyword>
<proteinExistence type="predicted"/>
<evidence type="ECO:0000256" key="1">
    <source>
        <dbReference type="SAM" id="MobiDB-lite"/>
    </source>
</evidence>
<protein>
    <recommendedName>
        <fullName evidence="3">DNA-directed DNA polymerase</fullName>
    </recommendedName>
</protein>
<feature type="region of interest" description="Disordered" evidence="1">
    <location>
        <begin position="407"/>
        <end position="431"/>
    </location>
</feature>
<dbReference type="AlphaFoldDB" id="A0A1Z1MRU0"/>
<sequence>MNCLNKTERDEFLDSAFVIAAAFYPKTERCHNLEEYKRRIAEHKGRNTCIAYIKKNTSFQVKSTHEPYCWYDDNLGDILIKKLINIRKKYDKNNSAEKSMNEFIKLIINTVYGDLVSPFFATANTIVGNNITARARSMAWYMEKSLHGIQTITDGCCFDINGVIKTRYHLTNTKYNLLRKKGPMKDLSFGKLMTYKVRRNDIGKLNGIEIASMVEEHLTKCFPKVSVIKKFKMEVKCIATGIATYGASNYQLYIDNEIIKTKMRSYKNGEYPDYDIITNRLLGTYSRTQSWLNSIYKNPHKVKREEPFVEESVVKTKPYIKQKDNLDNLNRTIGDTQYKVRMITECTLSMFTFQTHQQLKSWEEEYRGMRRQYQQSYEAYHTSIEDGESLNYQEMINAINKKIRDGDPRYRVNKRNLKDHPTKEKEKKINE</sequence>
<evidence type="ECO:0000313" key="2">
    <source>
        <dbReference type="EMBL" id="ARW68676.1"/>
    </source>
</evidence>
<name>A0A1Z1MRU0_9FLOR</name>
<dbReference type="InterPro" id="IPR043502">
    <property type="entry name" value="DNA/RNA_pol_sf"/>
</dbReference>
<geneLocation type="chloroplast" evidence="2"/>
<gene>
    <name evidence="2" type="primary">orf431</name>
</gene>
<organism evidence="2">
    <name type="scientific">Palisada sp</name>
    <dbReference type="NCBI Taxonomy" id="1955416"/>
    <lineage>
        <taxon>Eukaryota</taxon>
        <taxon>Rhodophyta</taxon>
        <taxon>Florideophyceae</taxon>
        <taxon>Rhodymeniophycidae</taxon>
        <taxon>Ceramiales</taxon>
        <taxon>Rhodomelaceae</taxon>
        <taxon>Laurencieae</taxon>
        <taxon>Palisada</taxon>
    </lineage>
</organism>
<dbReference type="EMBL" id="MF101453">
    <property type="protein sequence ID" value="ARW68676.1"/>
    <property type="molecule type" value="Genomic_DNA"/>
</dbReference>